<proteinExistence type="inferred from homology"/>
<sequence>MRPQYDLIVVGGGILGTFHAYHALERGLKVALVEKDDTPQGATVCNYGQVLPSGMNSKWQLFGRESLRIYKEIQQQFNITVRKEGSVYFASTPEEEQLLVELNRINRNNDYPSVLLTKSECLDNYPGLCKDYVASGLFFPEEIMVEPRLMVNRLHDYLKAAGLVIFANCNVIDCDILSNGIEIQCSNNKSLSAAKVVICNGTDFKTLYPTLFNESDLVVSKLQMMQTKPQPNYKLPGSVLTGQSIRTYAAFHECPSYAAIKAKEKENSIKDKWGVQISFKQGLDGSVILGNSHESADISKVNRLGMDLNVDIDNFIIEEAKKILDLPTYEIQRRWYGLYSHCKTADVYRETIGENIHIVTGIGKNGLTGSPGFAKVNIHQIFNL</sequence>
<feature type="domain" description="FAD dependent oxidoreductase" evidence="5">
    <location>
        <begin position="6"/>
        <end position="376"/>
    </location>
</feature>
<dbReference type="GO" id="GO:0016491">
    <property type="term" value="F:oxidoreductase activity"/>
    <property type="evidence" value="ECO:0007669"/>
    <property type="project" value="UniProtKB-KW"/>
</dbReference>
<dbReference type="GO" id="GO:0005737">
    <property type="term" value="C:cytoplasm"/>
    <property type="evidence" value="ECO:0007669"/>
    <property type="project" value="TreeGrafter"/>
</dbReference>
<name>A0A6I2MS94_9FLAO</name>
<dbReference type="SUPFAM" id="SSF51905">
    <property type="entry name" value="FAD/NAD(P)-binding domain"/>
    <property type="match status" value="1"/>
</dbReference>
<evidence type="ECO:0000256" key="3">
    <source>
        <dbReference type="ARBA" id="ARBA00022630"/>
    </source>
</evidence>
<keyword evidence="4" id="KW-0560">Oxidoreductase</keyword>
<comment type="cofactor">
    <cofactor evidence="1">
        <name>FAD</name>
        <dbReference type="ChEBI" id="CHEBI:57692"/>
    </cofactor>
</comment>
<evidence type="ECO:0000259" key="5">
    <source>
        <dbReference type="Pfam" id="PF01266"/>
    </source>
</evidence>
<evidence type="ECO:0000313" key="6">
    <source>
        <dbReference type="EMBL" id="MRX64126.1"/>
    </source>
</evidence>
<gene>
    <name evidence="6" type="ORF">GJ691_08080</name>
</gene>
<evidence type="ECO:0000313" key="7">
    <source>
        <dbReference type="Proteomes" id="UP000443153"/>
    </source>
</evidence>
<dbReference type="Gene3D" id="3.50.50.60">
    <property type="entry name" value="FAD/NAD(P)-binding domain"/>
    <property type="match status" value="1"/>
</dbReference>
<dbReference type="NCBIfam" id="TIGR03364">
    <property type="entry name" value="HpnW_proposed"/>
    <property type="match status" value="1"/>
</dbReference>
<evidence type="ECO:0000256" key="1">
    <source>
        <dbReference type="ARBA" id="ARBA00001974"/>
    </source>
</evidence>
<organism evidence="6 7">
    <name type="scientific">Maribacter luteus</name>
    <dbReference type="NCBI Taxonomy" id="2594478"/>
    <lineage>
        <taxon>Bacteria</taxon>
        <taxon>Pseudomonadati</taxon>
        <taxon>Bacteroidota</taxon>
        <taxon>Flavobacteriia</taxon>
        <taxon>Flavobacteriales</taxon>
        <taxon>Flavobacteriaceae</taxon>
        <taxon>Maribacter</taxon>
    </lineage>
</organism>
<keyword evidence="3" id="KW-0285">Flavoprotein</keyword>
<dbReference type="RefSeq" id="WP_179955076.1">
    <property type="nucleotide sequence ID" value="NZ_WKJH01000005.1"/>
</dbReference>
<comment type="caution">
    <text evidence="6">The sequence shown here is derived from an EMBL/GenBank/DDBJ whole genome shotgun (WGS) entry which is preliminary data.</text>
</comment>
<dbReference type="InterPro" id="IPR017741">
    <property type="entry name" value="FAD-dependent_OxRdtase_HpnW"/>
</dbReference>
<dbReference type="Proteomes" id="UP000443153">
    <property type="component" value="Unassembled WGS sequence"/>
</dbReference>
<reference evidence="6 7" key="1">
    <citation type="submission" date="2019-11" db="EMBL/GenBank/DDBJ databases">
        <title>Maribacter lutea sp. nov., a marine bacterium isolated from intertidal sand.</title>
        <authorList>
            <person name="Liu A."/>
        </authorList>
    </citation>
    <scope>NUCLEOTIDE SEQUENCE [LARGE SCALE GENOMIC DNA]</scope>
    <source>
        <strain evidence="6 7">RZ05</strain>
    </source>
</reference>
<dbReference type="EMBL" id="WKJH01000005">
    <property type="protein sequence ID" value="MRX64126.1"/>
    <property type="molecule type" value="Genomic_DNA"/>
</dbReference>
<dbReference type="PANTHER" id="PTHR13847">
    <property type="entry name" value="SARCOSINE DEHYDROGENASE-RELATED"/>
    <property type="match status" value="1"/>
</dbReference>
<comment type="similarity">
    <text evidence="2">Belongs to the DadA oxidoreductase family.</text>
</comment>
<keyword evidence="7" id="KW-1185">Reference proteome</keyword>
<dbReference type="InterPro" id="IPR036188">
    <property type="entry name" value="FAD/NAD-bd_sf"/>
</dbReference>
<evidence type="ECO:0000256" key="2">
    <source>
        <dbReference type="ARBA" id="ARBA00009410"/>
    </source>
</evidence>
<evidence type="ECO:0000256" key="4">
    <source>
        <dbReference type="ARBA" id="ARBA00023002"/>
    </source>
</evidence>
<protein>
    <submittedName>
        <fullName evidence="6">TIGR03364 family FAD-dependent oxidoreductase</fullName>
    </submittedName>
</protein>
<dbReference type="Gene3D" id="3.30.9.10">
    <property type="entry name" value="D-Amino Acid Oxidase, subunit A, domain 2"/>
    <property type="match status" value="1"/>
</dbReference>
<dbReference type="Pfam" id="PF01266">
    <property type="entry name" value="DAO"/>
    <property type="match status" value="1"/>
</dbReference>
<accession>A0A6I2MS94</accession>
<dbReference type="InterPro" id="IPR006076">
    <property type="entry name" value="FAD-dep_OxRdtase"/>
</dbReference>
<dbReference type="PANTHER" id="PTHR13847:SF286">
    <property type="entry name" value="D-AMINO ACID DEHYDROGENASE"/>
    <property type="match status" value="1"/>
</dbReference>
<dbReference type="AlphaFoldDB" id="A0A6I2MS94"/>